<keyword evidence="1" id="KW-0812">Transmembrane</keyword>
<comment type="caution">
    <text evidence="2">The sequence shown here is derived from an EMBL/GenBank/DDBJ whole genome shotgun (WGS) entry which is preliminary data.</text>
</comment>
<dbReference type="InterPro" id="IPR014509">
    <property type="entry name" value="YjdF-like"/>
</dbReference>
<dbReference type="EMBL" id="DVML01000007">
    <property type="protein sequence ID" value="HIU22078.1"/>
    <property type="molecule type" value="Genomic_DNA"/>
</dbReference>
<keyword evidence="1" id="KW-0472">Membrane</keyword>
<feature type="transmembrane region" description="Helical" evidence="1">
    <location>
        <begin position="7"/>
        <end position="24"/>
    </location>
</feature>
<organism evidence="2 3">
    <name type="scientific">Candidatus Fimihabitans intestinipullorum</name>
    <dbReference type="NCBI Taxonomy" id="2840820"/>
    <lineage>
        <taxon>Bacteria</taxon>
        <taxon>Bacillati</taxon>
        <taxon>Mycoplasmatota</taxon>
        <taxon>Mycoplasmatota incertae sedis</taxon>
        <taxon>Candidatus Fimihabitans</taxon>
    </lineage>
</organism>
<keyword evidence="1" id="KW-1133">Transmembrane helix</keyword>
<evidence type="ECO:0000313" key="2">
    <source>
        <dbReference type="EMBL" id="HIU22078.1"/>
    </source>
</evidence>
<accession>A0A9D1HT38</accession>
<sequence length="205" mass="23494">MKFNRKFNLILVCIAICCGLYLGIDKMISGDIYSALIRFAIVPVMLVPLILRKVFHREIGAKLETIYLLFVFCAHFLGSIIDLYHSVPGYDKVMHLLSGSVSALVALYVLIKLNQYSEKSLFFNVLFIIAFTIMIAGFWEYYEYTCDQLFQKDAQNVLTTGVGDTMQDMIAATIGSILVIIMYLYEVLSHSNWFITRFMKETRES</sequence>
<evidence type="ECO:0000313" key="3">
    <source>
        <dbReference type="Proteomes" id="UP000824087"/>
    </source>
</evidence>
<feature type="transmembrane region" description="Helical" evidence="1">
    <location>
        <begin position="93"/>
        <end position="111"/>
    </location>
</feature>
<feature type="transmembrane region" description="Helical" evidence="1">
    <location>
        <begin position="123"/>
        <end position="142"/>
    </location>
</feature>
<protein>
    <submittedName>
        <fullName evidence="2">DUF2238 domain-containing protein</fullName>
    </submittedName>
</protein>
<reference evidence="2" key="2">
    <citation type="journal article" date="2021" name="PeerJ">
        <title>Extensive microbial diversity within the chicken gut microbiome revealed by metagenomics and culture.</title>
        <authorList>
            <person name="Gilroy R."/>
            <person name="Ravi A."/>
            <person name="Getino M."/>
            <person name="Pursley I."/>
            <person name="Horton D.L."/>
            <person name="Alikhan N.F."/>
            <person name="Baker D."/>
            <person name="Gharbi K."/>
            <person name="Hall N."/>
            <person name="Watson M."/>
            <person name="Adriaenssens E.M."/>
            <person name="Foster-Nyarko E."/>
            <person name="Jarju S."/>
            <person name="Secka A."/>
            <person name="Antonio M."/>
            <person name="Oren A."/>
            <person name="Chaudhuri R.R."/>
            <person name="La Ragione R."/>
            <person name="Hildebrand F."/>
            <person name="Pallen M.J."/>
        </authorList>
    </citation>
    <scope>NUCLEOTIDE SEQUENCE</scope>
    <source>
        <strain evidence="2">CHK197-8231</strain>
    </source>
</reference>
<evidence type="ECO:0000256" key="1">
    <source>
        <dbReference type="SAM" id="Phobius"/>
    </source>
</evidence>
<dbReference type="Proteomes" id="UP000824087">
    <property type="component" value="Unassembled WGS sequence"/>
</dbReference>
<feature type="transmembrane region" description="Helical" evidence="1">
    <location>
        <begin position="169"/>
        <end position="188"/>
    </location>
</feature>
<proteinExistence type="predicted"/>
<dbReference type="Pfam" id="PF09997">
    <property type="entry name" value="DUF2238"/>
    <property type="match status" value="1"/>
</dbReference>
<reference evidence="2" key="1">
    <citation type="submission" date="2020-10" db="EMBL/GenBank/DDBJ databases">
        <authorList>
            <person name="Gilroy R."/>
        </authorList>
    </citation>
    <scope>NUCLEOTIDE SEQUENCE</scope>
    <source>
        <strain evidence="2">CHK197-8231</strain>
    </source>
</reference>
<dbReference type="AlphaFoldDB" id="A0A9D1HT38"/>
<feature type="transmembrane region" description="Helical" evidence="1">
    <location>
        <begin position="36"/>
        <end position="55"/>
    </location>
</feature>
<name>A0A9D1HT38_9BACT</name>
<gene>
    <name evidence="2" type="ORF">IAD49_00635</name>
</gene>
<feature type="transmembrane region" description="Helical" evidence="1">
    <location>
        <begin position="67"/>
        <end position="87"/>
    </location>
</feature>